<evidence type="ECO:0000259" key="2">
    <source>
        <dbReference type="Pfam" id="PF02698"/>
    </source>
</evidence>
<protein>
    <submittedName>
        <fullName evidence="3">Putative membrane protein</fullName>
    </submittedName>
</protein>
<dbReference type="Pfam" id="PF02698">
    <property type="entry name" value="DUF218"/>
    <property type="match status" value="1"/>
</dbReference>
<feature type="transmembrane region" description="Helical" evidence="1">
    <location>
        <begin position="478"/>
        <end position="495"/>
    </location>
</feature>
<feature type="transmembrane region" description="Helical" evidence="1">
    <location>
        <begin position="168"/>
        <end position="189"/>
    </location>
</feature>
<sequence length="497" mass="54765">MGITSKRYAGVSNKNMKDHTNNKQQRKLGIAMLVITILFIVSMFAGTMVSMGELDIYLPDGISAEGFVPENGIVEISADTYNSRHMIVHAKGRGKEYLINQKAEECQPSFEYVKVLRGGMIVNEANGNYSGYKSSVVMTAVYVLMMEILLAVSFVIRCKNDLFSYTTIYFGGAVLFMAGVAVSLAVVTLKMMSDPITYTMAYFYSQIKGAGSTFMLFSLPLLLVFSLALPISNISLIRREGLNFVNVLGFILSGLILLSYLVEIFYVGRNISGSETYVRITGAIDSTLTTCFAYLEDMLISAMLCGIISVKRKVAFDKTHVMILGCAISDDGTPLPLLAGRVDRAIEFANAQKAATGKGIKFVPSGGQGSDEVISEAESMRRYLISKGISDDDIIAEDKSANTEENMRFSLEKIRADCEEPKIVFSTSNYHVLRSGIISKNEGLDADGVGSKTRWYFWPNAAVREFVGLLVSKKKEHAFWAVFFIVLFAVINMIMPM</sequence>
<feature type="transmembrane region" description="Helical" evidence="1">
    <location>
        <begin position="209"/>
        <end position="232"/>
    </location>
</feature>
<keyword evidence="1" id="KW-0812">Transmembrane</keyword>
<dbReference type="CDD" id="cd06259">
    <property type="entry name" value="YdcF-like"/>
    <property type="match status" value="1"/>
</dbReference>
<dbReference type="GO" id="GO:0000270">
    <property type="term" value="P:peptidoglycan metabolic process"/>
    <property type="evidence" value="ECO:0007669"/>
    <property type="project" value="TreeGrafter"/>
</dbReference>
<dbReference type="EMBL" id="ADKM02000123">
    <property type="protein sequence ID" value="EGC01632.1"/>
    <property type="molecule type" value="Genomic_DNA"/>
</dbReference>
<evidence type="ECO:0000256" key="1">
    <source>
        <dbReference type="SAM" id="Phobius"/>
    </source>
</evidence>
<dbReference type="STRING" id="246199.CUS_6384"/>
<name>E9SGG5_RUMAL</name>
<keyword evidence="4" id="KW-1185">Reference proteome</keyword>
<evidence type="ECO:0000313" key="4">
    <source>
        <dbReference type="Proteomes" id="UP000004259"/>
    </source>
</evidence>
<proteinExistence type="predicted"/>
<dbReference type="AlphaFoldDB" id="E9SGG5"/>
<feature type="transmembrane region" description="Helical" evidence="1">
    <location>
        <begin position="136"/>
        <end position="156"/>
    </location>
</feature>
<dbReference type="InterPro" id="IPR003848">
    <property type="entry name" value="DUF218"/>
</dbReference>
<dbReference type="Proteomes" id="UP000004259">
    <property type="component" value="Unassembled WGS sequence"/>
</dbReference>
<feature type="transmembrane region" description="Helical" evidence="1">
    <location>
        <begin position="244"/>
        <end position="267"/>
    </location>
</feature>
<accession>E9SGG5</accession>
<keyword evidence="1" id="KW-1133">Transmembrane helix</keyword>
<organism evidence="3 4">
    <name type="scientific">Ruminococcus albus 8</name>
    <dbReference type="NCBI Taxonomy" id="246199"/>
    <lineage>
        <taxon>Bacteria</taxon>
        <taxon>Bacillati</taxon>
        <taxon>Bacillota</taxon>
        <taxon>Clostridia</taxon>
        <taxon>Eubacteriales</taxon>
        <taxon>Oscillospiraceae</taxon>
        <taxon>Ruminococcus</taxon>
    </lineage>
</organism>
<dbReference type="eggNOG" id="COG1434">
    <property type="taxonomic scope" value="Bacteria"/>
</dbReference>
<dbReference type="InterPro" id="IPR014729">
    <property type="entry name" value="Rossmann-like_a/b/a_fold"/>
</dbReference>
<reference evidence="3 4" key="1">
    <citation type="submission" date="2011-02" db="EMBL/GenBank/DDBJ databases">
        <authorList>
            <person name="Nelson K.E."/>
            <person name="Sutton G."/>
            <person name="Torralba M."/>
            <person name="Durkin S."/>
            <person name="Harkins D."/>
            <person name="Montgomery R."/>
            <person name="Ziemer C."/>
            <person name="Klaassens E."/>
            <person name="Ocuiv P."/>
            <person name="Morrison M."/>
        </authorList>
    </citation>
    <scope>NUCLEOTIDE SEQUENCE [LARGE SCALE GENOMIC DNA]</scope>
    <source>
        <strain evidence="3 4">8</strain>
    </source>
</reference>
<dbReference type="Gene3D" id="3.40.50.620">
    <property type="entry name" value="HUPs"/>
    <property type="match status" value="1"/>
</dbReference>
<gene>
    <name evidence="3" type="ORF">CUS_6384</name>
</gene>
<dbReference type="GO" id="GO:0043164">
    <property type="term" value="P:Gram-negative-bacterium-type cell wall biogenesis"/>
    <property type="evidence" value="ECO:0007669"/>
    <property type="project" value="TreeGrafter"/>
</dbReference>
<feature type="transmembrane region" description="Helical" evidence="1">
    <location>
        <begin position="287"/>
        <end position="310"/>
    </location>
</feature>
<dbReference type="PANTHER" id="PTHR30336:SF4">
    <property type="entry name" value="ENVELOPE BIOGENESIS FACTOR ELYC"/>
    <property type="match status" value="1"/>
</dbReference>
<feature type="transmembrane region" description="Helical" evidence="1">
    <location>
        <begin position="28"/>
        <end position="49"/>
    </location>
</feature>
<evidence type="ECO:0000313" key="3">
    <source>
        <dbReference type="EMBL" id="EGC01632.1"/>
    </source>
</evidence>
<dbReference type="PANTHER" id="PTHR30336">
    <property type="entry name" value="INNER MEMBRANE PROTEIN, PROBABLE PERMEASE"/>
    <property type="match status" value="1"/>
</dbReference>
<comment type="caution">
    <text evidence="3">The sequence shown here is derived from an EMBL/GenBank/DDBJ whole genome shotgun (WGS) entry which is preliminary data.</text>
</comment>
<dbReference type="GO" id="GO:0005886">
    <property type="term" value="C:plasma membrane"/>
    <property type="evidence" value="ECO:0007669"/>
    <property type="project" value="TreeGrafter"/>
</dbReference>
<feature type="domain" description="DUF218" evidence="2">
    <location>
        <begin position="321"/>
        <end position="468"/>
    </location>
</feature>
<keyword evidence="1" id="KW-0472">Membrane</keyword>
<dbReference type="InterPro" id="IPR051599">
    <property type="entry name" value="Cell_Envelope_Assoc"/>
</dbReference>